<feature type="compositionally biased region" description="Low complexity" evidence="1">
    <location>
        <begin position="405"/>
        <end position="427"/>
    </location>
</feature>
<organism evidence="2 3">
    <name type="scientific">Babesia caballi</name>
    <dbReference type="NCBI Taxonomy" id="5871"/>
    <lineage>
        <taxon>Eukaryota</taxon>
        <taxon>Sar</taxon>
        <taxon>Alveolata</taxon>
        <taxon>Apicomplexa</taxon>
        <taxon>Aconoidasida</taxon>
        <taxon>Piroplasmida</taxon>
        <taxon>Babesiidae</taxon>
        <taxon>Babesia</taxon>
    </lineage>
</organism>
<proteinExistence type="predicted"/>
<comment type="caution">
    <text evidence="2">The sequence shown here is derived from an EMBL/GenBank/DDBJ whole genome shotgun (WGS) entry which is preliminary data.</text>
</comment>
<evidence type="ECO:0000256" key="1">
    <source>
        <dbReference type="SAM" id="MobiDB-lite"/>
    </source>
</evidence>
<evidence type="ECO:0000313" key="2">
    <source>
        <dbReference type="EMBL" id="GIX61063.1"/>
    </source>
</evidence>
<dbReference type="EMBL" id="BPLF01000001">
    <property type="protein sequence ID" value="GIX61063.1"/>
    <property type="molecule type" value="Genomic_DNA"/>
</dbReference>
<sequence length="510" mass="54408">MADGCDSIETPNTLKKALDCFAALKDNVNLLQRVVSILEEKAKVYFKVSDNHSENSIATNFQNVLDNASNLQKLILERRTDQYGEYSTLQSHFNTCKNECIDRLISCLPRLHATLYYLRFNVDSTFASYGGGKWANVACNGGDLSQWLQGGTGTASARSSQDRLLPGGCDTKELRSATGRELVDPLQSLVGYSSAGALQLLLSYLLFSVPGWYHSDTATAVAFVGAFCKEVAADSSLFRGKVAYYPRLAGVCKILTPNLNHISGLPDRAAMLVAMCQKSVEKYKSMLKVEAFDYYVSALKTKLSSVAHNLEGMAYRSKYWKATDLVVAKHAGPFPYGFMFGEAWKRDQWYNAGKKLHDAIKKLWEKSSGEGGSLQDLIETLNPISAPSGPGSDGPRKPGSSGTLSASPPIARSSSISISAQPSTTTSEVSAPTTSSQNGDIAANSVDQTSQGTVKGQSETSHMVSEASVSGDSTITIGGAAGGAALLGGGCAALYFLNVDGIKTLITGVP</sequence>
<accession>A0AAV4LLQ5</accession>
<reference evidence="2 3" key="1">
    <citation type="submission" date="2021-06" db="EMBL/GenBank/DDBJ databases">
        <title>Genome sequence of Babesia caballi.</title>
        <authorList>
            <person name="Yamagishi J."/>
            <person name="Kidaka T."/>
            <person name="Ochi A."/>
        </authorList>
    </citation>
    <scope>NUCLEOTIDE SEQUENCE [LARGE SCALE GENOMIC DNA]</scope>
    <source>
        <strain evidence="2">USDA-D6B2</strain>
    </source>
</reference>
<name>A0AAV4LLQ5_BABCB</name>
<feature type="region of interest" description="Disordered" evidence="1">
    <location>
        <begin position="381"/>
        <end position="467"/>
    </location>
</feature>
<protein>
    <submittedName>
        <fullName evidence="2">Secreted antigen 1</fullName>
    </submittedName>
</protein>
<dbReference type="AlphaFoldDB" id="A0AAV4LLQ5"/>
<gene>
    <name evidence="2" type="ORF">BcabD6B2_04980</name>
</gene>
<evidence type="ECO:0000313" key="3">
    <source>
        <dbReference type="Proteomes" id="UP001497744"/>
    </source>
</evidence>
<keyword evidence="3" id="KW-1185">Reference proteome</keyword>
<dbReference type="Proteomes" id="UP001497744">
    <property type="component" value="Unassembled WGS sequence"/>
</dbReference>
<feature type="compositionally biased region" description="Polar residues" evidence="1">
    <location>
        <begin position="428"/>
        <end position="467"/>
    </location>
</feature>
<dbReference type="RefSeq" id="XP_067713134.1">
    <property type="nucleotide sequence ID" value="XM_067857033.1"/>
</dbReference>
<dbReference type="GeneID" id="94192546"/>